<keyword evidence="4 6" id="KW-1133">Transmembrane helix</keyword>
<dbReference type="EMBL" id="QRIC01000028">
    <property type="protein sequence ID" value="RHG23668.1"/>
    <property type="molecule type" value="Genomic_DNA"/>
</dbReference>
<dbReference type="NCBIfam" id="NF037979">
    <property type="entry name" value="Na_transp"/>
    <property type="match status" value="1"/>
</dbReference>
<evidence type="ECO:0000313" key="7">
    <source>
        <dbReference type="EMBL" id="RHG07888.1"/>
    </source>
</evidence>
<dbReference type="PANTHER" id="PTHR42948">
    <property type="entry name" value="TRANSPORTER"/>
    <property type="match status" value="1"/>
</dbReference>
<keyword evidence="9" id="KW-1185">Reference proteome</keyword>
<feature type="transmembrane region" description="Helical" evidence="6">
    <location>
        <begin position="306"/>
        <end position="327"/>
    </location>
</feature>
<evidence type="ECO:0000313" key="9">
    <source>
        <dbReference type="Proteomes" id="UP000284095"/>
    </source>
</evidence>
<dbReference type="GO" id="GO:0016020">
    <property type="term" value="C:membrane"/>
    <property type="evidence" value="ECO:0007669"/>
    <property type="project" value="UniProtKB-SubCell"/>
</dbReference>
<dbReference type="PRINTS" id="PR00176">
    <property type="entry name" value="NANEUSMPORT"/>
</dbReference>
<dbReference type="CDD" id="cd10336">
    <property type="entry name" value="SLC6sbd_Tyt1-Like"/>
    <property type="match status" value="1"/>
</dbReference>
<proteinExistence type="predicted"/>
<comment type="caution">
    <text evidence="7">The sequence shown here is derived from an EMBL/GenBank/DDBJ whole genome shotgun (WGS) entry which is preliminary data.</text>
</comment>
<sequence length="491" mass="53835">MKRETFGSRLGFILVSAGCAVGIGNVWKFPYMCGQFGGAAFILIYLVFLLIMGIPVMVCEFGVGRASRHSVAAAYETLEPQGTKWHITKWIGIIGCYFLMMFYTTVGGWMLYYCVRSFSGDFVGADMETVSAGFSDMLGNMPLMTFWTILICIIGFGVCAFGIQKGIEKVSKFMMTALLLIMIVLAIHSVMMKGAGAGIRFYLIPDFRQMAEIGIGNVIFGAMSQAFFTLSIGIGAMLIFGSYMEKDQRLFGEAVNITVLDTVVALMAGFIIIPACFAYGIEPGAGPSLIFITIPNIFAQVAGGRVWGGLFFLFLSFAAFTTLVAVFENIISFDMDLFGWSRKKSTLVSLILIIILSMPCVMGFNVLAGFTPLGEGSTIMDLEDFIVSNNLLPLGSLGYVLFCTKKNGWGWNHFLEEINQGEGWKFPSGIKGYMSYGLPLLIIIIYLKGYYDKFQPMGTKVLVGWMIVAILFLTFVIGCSCGKSNAEKVDK</sequence>
<dbReference type="RefSeq" id="WP_118225365.1">
    <property type="nucleotide sequence ID" value="NZ_AP031429.1"/>
</dbReference>
<name>A0A414S1H6_9FIRM</name>
<feature type="transmembrane region" description="Helical" evidence="6">
    <location>
        <begin position="12"/>
        <end position="30"/>
    </location>
</feature>
<keyword evidence="3 6" id="KW-0812">Transmembrane</keyword>
<dbReference type="SUPFAM" id="SSF161070">
    <property type="entry name" value="SNF-like"/>
    <property type="match status" value="1"/>
</dbReference>
<feature type="transmembrane region" description="Helical" evidence="6">
    <location>
        <begin position="36"/>
        <end position="58"/>
    </location>
</feature>
<feature type="transmembrane region" description="Helical" evidence="6">
    <location>
        <begin position="90"/>
        <end position="112"/>
    </location>
</feature>
<protein>
    <submittedName>
        <fullName evidence="7">Sodium-dependent transporter</fullName>
    </submittedName>
</protein>
<dbReference type="InterPro" id="IPR000175">
    <property type="entry name" value="Na/ntran_symport"/>
</dbReference>
<evidence type="ECO:0000256" key="2">
    <source>
        <dbReference type="ARBA" id="ARBA00022448"/>
    </source>
</evidence>
<dbReference type="Pfam" id="PF00209">
    <property type="entry name" value="SNF"/>
    <property type="match status" value="2"/>
</dbReference>
<dbReference type="PANTHER" id="PTHR42948:SF1">
    <property type="entry name" value="TRANSPORTER"/>
    <property type="match status" value="1"/>
</dbReference>
<dbReference type="Proteomes" id="UP000284112">
    <property type="component" value="Unassembled WGS sequence"/>
</dbReference>
<feature type="transmembrane region" description="Helical" evidence="6">
    <location>
        <begin position="175"/>
        <end position="199"/>
    </location>
</feature>
<keyword evidence="2" id="KW-0813">Transport</keyword>
<evidence type="ECO:0000256" key="4">
    <source>
        <dbReference type="ARBA" id="ARBA00022989"/>
    </source>
</evidence>
<evidence type="ECO:0000256" key="3">
    <source>
        <dbReference type="ARBA" id="ARBA00022692"/>
    </source>
</evidence>
<evidence type="ECO:0000313" key="8">
    <source>
        <dbReference type="EMBL" id="RHG23668.1"/>
    </source>
</evidence>
<feature type="transmembrane region" description="Helical" evidence="6">
    <location>
        <begin position="433"/>
        <end position="451"/>
    </location>
</feature>
<feature type="transmembrane region" description="Helical" evidence="6">
    <location>
        <begin position="463"/>
        <end position="482"/>
    </location>
</feature>
<dbReference type="PROSITE" id="PS50267">
    <property type="entry name" value="NA_NEUROTRAN_SYMP_3"/>
    <property type="match status" value="1"/>
</dbReference>
<feature type="transmembrane region" description="Helical" evidence="6">
    <location>
        <begin position="347"/>
        <end position="373"/>
    </location>
</feature>
<evidence type="ECO:0000256" key="6">
    <source>
        <dbReference type="SAM" id="Phobius"/>
    </source>
</evidence>
<dbReference type="AlphaFoldDB" id="A0A414S1H6"/>
<feature type="transmembrane region" description="Helical" evidence="6">
    <location>
        <begin position="219"/>
        <end position="243"/>
    </location>
</feature>
<evidence type="ECO:0000256" key="5">
    <source>
        <dbReference type="ARBA" id="ARBA00023136"/>
    </source>
</evidence>
<feature type="transmembrane region" description="Helical" evidence="6">
    <location>
        <begin position="144"/>
        <end position="163"/>
    </location>
</feature>
<feature type="transmembrane region" description="Helical" evidence="6">
    <location>
        <begin position="385"/>
        <end position="402"/>
    </location>
</feature>
<comment type="subcellular location">
    <subcellularLocation>
        <location evidence="1">Membrane</location>
        <topology evidence="1">Multi-pass membrane protein</topology>
    </subcellularLocation>
</comment>
<dbReference type="InterPro" id="IPR037272">
    <property type="entry name" value="SNS_sf"/>
</dbReference>
<evidence type="ECO:0000256" key="1">
    <source>
        <dbReference type="ARBA" id="ARBA00004141"/>
    </source>
</evidence>
<dbReference type="InterPro" id="IPR047218">
    <property type="entry name" value="YocR/YhdH-like"/>
</dbReference>
<feature type="transmembrane region" description="Helical" evidence="6">
    <location>
        <begin position="255"/>
        <end position="281"/>
    </location>
</feature>
<gene>
    <name evidence="8" type="ORF">DW265_11405</name>
    <name evidence="7" type="ORF">DW641_09300</name>
</gene>
<reference evidence="9 10" key="1">
    <citation type="submission" date="2018-08" db="EMBL/GenBank/DDBJ databases">
        <title>A genome reference for cultivated species of the human gut microbiota.</title>
        <authorList>
            <person name="Zou Y."/>
            <person name="Xue W."/>
            <person name="Luo G."/>
        </authorList>
    </citation>
    <scope>NUCLEOTIDE SEQUENCE [LARGE SCALE GENOMIC DNA]</scope>
    <source>
        <strain evidence="8 9">AM22-22</strain>
        <strain evidence="7 10">AM23-13</strain>
    </source>
</reference>
<dbReference type="Proteomes" id="UP000284095">
    <property type="component" value="Unassembled WGS sequence"/>
</dbReference>
<organism evidence="7 10">
    <name type="scientific">Dorea longicatena</name>
    <dbReference type="NCBI Taxonomy" id="88431"/>
    <lineage>
        <taxon>Bacteria</taxon>
        <taxon>Bacillati</taxon>
        <taxon>Bacillota</taxon>
        <taxon>Clostridia</taxon>
        <taxon>Lachnospirales</taxon>
        <taxon>Lachnospiraceae</taxon>
        <taxon>Dorea</taxon>
    </lineage>
</organism>
<accession>A0A414S1H6</accession>
<evidence type="ECO:0000313" key="10">
    <source>
        <dbReference type="Proteomes" id="UP000284112"/>
    </source>
</evidence>
<keyword evidence="5 6" id="KW-0472">Membrane</keyword>
<dbReference type="EMBL" id="QRHW01000014">
    <property type="protein sequence ID" value="RHG07888.1"/>
    <property type="molecule type" value="Genomic_DNA"/>
</dbReference>